<protein>
    <submittedName>
        <fullName evidence="1">Uncharacterized protein</fullName>
    </submittedName>
</protein>
<evidence type="ECO:0000313" key="1">
    <source>
        <dbReference type="EMBL" id="CAA2982375.1"/>
    </source>
</evidence>
<keyword evidence="2" id="KW-1185">Reference proteome</keyword>
<comment type="caution">
    <text evidence="1">The sequence shown here is derived from an EMBL/GenBank/DDBJ whole genome shotgun (WGS) entry which is preliminary data.</text>
</comment>
<organism evidence="1 2">
    <name type="scientific">Olea europaea subsp. europaea</name>
    <dbReference type="NCBI Taxonomy" id="158383"/>
    <lineage>
        <taxon>Eukaryota</taxon>
        <taxon>Viridiplantae</taxon>
        <taxon>Streptophyta</taxon>
        <taxon>Embryophyta</taxon>
        <taxon>Tracheophyta</taxon>
        <taxon>Spermatophyta</taxon>
        <taxon>Magnoliopsida</taxon>
        <taxon>eudicotyledons</taxon>
        <taxon>Gunneridae</taxon>
        <taxon>Pentapetalae</taxon>
        <taxon>asterids</taxon>
        <taxon>lamiids</taxon>
        <taxon>Lamiales</taxon>
        <taxon>Oleaceae</taxon>
        <taxon>Oleeae</taxon>
        <taxon>Olea</taxon>
    </lineage>
</organism>
<gene>
    <name evidence="1" type="ORF">OLEA9_A039251</name>
</gene>
<dbReference type="AlphaFoldDB" id="A0A8S0RSR5"/>
<name>A0A8S0RSR5_OLEEU</name>
<accession>A0A8S0RSR5</accession>
<dbReference type="Proteomes" id="UP000594638">
    <property type="component" value="Unassembled WGS sequence"/>
</dbReference>
<evidence type="ECO:0000313" key="2">
    <source>
        <dbReference type="Proteomes" id="UP000594638"/>
    </source>
</evidence>
<proteinExistence type="predicted"/>
<reference evidence="1 2" key="1">
    <citation type="submission" date="2019-12" db="EMBL/GenBank/DDBJ databases">
        <authorList>
            <person name="Alioto T."/>
            <person name="Alioto T."/>
            <person name="Gomez Garrido J."/>
        </authorList>
    </citation>
    <scope>NUCLEOTIDE SEQUENCE [LARGE SCALE GENOMIC DNA]</scope>
</reference>
<dbReference type="Gramene" id="OE9A039251T1">
    <property type="protein sequence ID" value="OE9A039251C1"/>
    <property type="gene ID" value="OE9A039251"/>
</dbReference>
<dbReference type="EMBL" id="CACTIH010003693">
    <property type="protein sequence ID" value="CAA2982375.1"/>
    <property type="molecule type" value="Genomic_DNA"/>
</dbReference>
<sequence>MGDVEVSMVGGCCLCRRTQVIAPISFRSARLNSDSIAGCCLCRHTQVIAPISSGQFHLSLKSIQMMWLWLLLKRSLDNNANGCIPRQSLQGLAKRELGSGSCQSTEAFIHYKPLGTLSLQISVGTDCSFSCSILFVEEVIHKE</sequence>